<name>A0A7C2VL56_9CREN</name>
<dbReference type="AlphaFoldDB" id="A0A7C2VL56"/>
<gene>
    <name evidence="1" type="ORF">ENO77_01195</name>
</gene>
<evidence type="ECO:0000313" key="1">
    <source>
        <dbReference type="EMBL" id="HEW52780.1"/>
    </source>
</evidence>
<comment type="caution">
    <text evidence="1">The sequence shown here is derived from an EMBL/GenBank/DDBJ whole genome shotgun (WGS) entry which is preliminary data.</text>
</comment>
<reference evidence="1" key="1">
    <citation type="journal article" date="2020" name="mSystems">
        <title>Genome- and Community-Level Interaction Insights into Carbon Utilization and Element Cycling Functions of Hydrothermarchaeota in Hydrothermal Sediment.</title>
        <authorList>
            <person name="Zhou Z."/>
            <person name="Liu Y."/>
            <person name="Xu W."/>
            <person name="Pan J."/>
            <person name="Luo Z.H."/>
            <person name="Li M."/>
        </authorList>
    </citation>
    <scope>NUCLEOTIDE SEQUENCE [LARGE SCALE GENOMIC DNA]</scope>
    <source>
        <strain evidence="1">SpSt-16</strain>
    </source>
</reference>
<accession>A0A7C2VL56</accession>
<dbReference type="EMBL" id="DSGT01000003">
    <property type="protein sequence ID" value="HEW52780.1"/>
    <property type="molecule type" value="Genomic_DNA"/>
</dbReference>
<protein>
    <submittedName>
        <fullName evidence="1">Uncharacterized protein</fullName>
    </submittedName>
</protein>
<proteinExistence type="predicted"/>
<organism evidence="1">
    <name type="scientific">Ignisphaera aggregans</name>
    <dbReference type="NCBI Taxonomy" id="334771"/>
    <lineage>
        <taxon>Archaea</taxon>
        <taxon>Thermoproteota</taxon>
        <taxon>Thermoprotei</taxon>
        <taxon>Desulfurococcales</taxon>
        <taxon>Desulfurococcaceae</taxon>
        <taxon>Ignisphaera</taxon>
    </lineage>
</organism>
<sequence>MNKFEPHDITSIRNTLINSGFEKIYTIDENPWCILLLGIYGGNQYLILLAKGDLSWYSKVVPAANVLEPYWRCNYIVYVPEGLYVFADNAPTLVEKIISLVKKFSRVSNR</sequence>